<organism evidence="1 2">
    <name type="scientific">Coemansia nantahalensis</name>
    <dbReference type="NCBI Taxonomy" id="2789366"/>
    <lineage>
        <taxon>Eukaryota</taxon>
        <taxon>Fungi</taxon>
        <taxon>Fungi incertae sedis</taxon>
        <taxon>Zoopagomycota</taxon>
        <taxon>Kickxellomycotina</taxon>
        <taxon>Kickxellomycetes</taxon>
        <taxon>Kickxellales</taxon>
        <taxon>Kickxellaceae</taxon>
        <taxon>Coemansia</taxon>
    </lineage>
</organism>
<comment type="caution">
    <text evidence="1">The sequence shown here is derived from an EMBL/GenBank/DDBJ whole genome shotgun (WGS) entry which is preliminary data.</text>
</comment>
<dbReference type="EMBL" id="JANBUJ010001121">
    <property type="protein sequence ID" value="KAJ2768644.1"/>
    <property type="molecule type" value="Genomic_DNA"/>
</dbReference>
<name>A0ACC1JWT6_9FUNG</name>
<proteinExistence type="predicted"/>
<gene>
    <name evidence="1" type="ORF">IWQ57_003448</name>
</gene>
<sequence>MRCNMRLLAWGTALLAAPLLLLPAVPGVSARADGGYQADRVRGLPYQSGEQPLHESYAGHITVRTWTPPGAPKDSGRARLFYWYFPAIAPKVEAPPLLLWIQGGPGSSSMIGLFTEMGPFDLTDDGEFVRRNITWANEYDLLVVDQPAGTGFSSVSPQANLTLDDLYPLARQLPDDVQRAWRAAYPGSTDRYTNIESPMTMEFIAAQARDAARSLETPVDYWPVHTRPFLRMLAATLAARGSKLSGLVGLRGALAAPRRRRQQRDWRLVEEGRAPMDALDVSGDEAAADPFLVNIGYGPARPARTVWEKIGLSSDESGDFVDGYVANVRAVGKDMWVFLQAFFARRPQLRTRDFYVLSESYGGKYVPAIAAYITQQNDALAAGAGGGGDAPVQLRGVLIGNSLVDPPLQVLAHGGIGFAWGLLDADQADAVDLLAFKAASLALDCELERANDVRLLMFDYYRNVTGGINWYDIRQRNHKYKRTYLDRGLNQPAVRRALHSEDTAYGKDWGVYYHLTSDIMRTTAPLFPYLLERGLRVQLVQGQFDFRDGVAGNTLWINGMQWPGRARFAEADREQWWLGKELAGFVRTGANLTHRVILNAGHMAPGDQPEACQDMVDRFVAG</sequence>
<reference evidence="1" key="1">
    <citation type="submission" date="2022-07" db="EMBL/GenBank/DDBJ databases">
        <title>Phylogenomic reconstructions and comparative analyses of Kickxellomycotina fungi.</title>
        <authorList>
            <person name="Reynolds N.K."/>
            <person name="Stajich J.E."/>
            <person name="Barry K."/>
            <person name="Grigoriev I.V."/>
            <person name="Crous P."/>
            <person name="Smith M.E."/>
        </authorList>
    </citation>
    <scope>NUCLEOTIDE SEQUENCE</scope>
    <source>
        <strain evidence="1">CBS 109366</strain>
    </source>
</reference>
<dbReference type="Proteomes" id="UP001140234">
    <property type="component" value="Unassembled WGS sequence"/>
</dbReference>
<evidence type="ECO:0000313" key="2">
    <source>
        <dbReference type="Proteomes" id="UP001140234"/>
    </source>
</evidence>
<evidence type="ECO:0000313" key="1">
    <source>
        <dbReference type="EMBL" id="KAJ2768644.1"/>
    </source>
</evidence>
<accession>A0ACC1JWT6</accession>
<protein>
    <submittedName>
        <fullName evidence="1">Uncharacterized protein</fullName>
    </submittedName>
</protein>
<keyword evidence="2" id="KW-1185">Reference proteome</keyword>